<proteinExistence type="predicted"/>
<reference evidence="2" key="1">
    <citation type="submission" date="2019-04" db="EMBL/GenBank/DDBJ databases">
        <title>Sequencing of skin fungus with MAO and IRED activity.</title>
        <authorList>
            <person name="Marsaioli A.J."/>
            <person name="Bonatto J.M.C."/>
            <person name="Reis Junior O."/>
        </authorList>
    </citation>
    <scope>NUCLEOTIDE SEQUENCE</scope>
    <source>
        <strain evidence="2">28M1</strain>
    </source>
</reference>
<gene>
    <name evidence="2" type="ORF">E8E12_009076</name>
</gene>
<dbReference type="EMBL" id="SWKV01000003">
    <property type="protein sequence ID" value="KAF3046947.1"/>
    <property type="molecule type" value="Genomic_DNA"/>
</dbReference>
<evidence type="ECO:0000313" key="2">
    <source>
        <dbReference type="EMBL" id="KAF3046947.1"/>
    </source>
</evidence>
<accession>A0A9P5C6N3</accession>
<evidence type="ECO:0000313" key="3">
    <source>
        <dbReference type="Proteomes" id="UP000758155"/>
    </source>
</evidence>
<comment type="caution">
    <text evidence="2">The sequence shown here is derived from an EMBL/GenBank/DDBJ whole genome shotgun (WGS) entry which is preliminary data.</text>
</comment>
<dbReference type="OrthoDB" id="3785197at2759"/>
<organism evidence="2 3">
    <name type="scientific">Didymella heteroderae</name>
    <dbReference type="NCBI Taxonomy" id="1769908"/>
    <lineage>
        <taxon>Eukaryota</taxon>
        <taxon>Fungi</taxon>
        <taxon>Dikarya</taxon>
        <taxon>Ascomycota</taxon>
        <taxon>Pezizomycotina</taxon>
        <taxon>Dothideomycetes</taxon>
        <taxon>Pleosporomycetidae</taxon>
        <taxon>Pleosporales</taxon>
        <taxon>Pleosporineae</taxon>
        <taxon>Didymellaceae</taxon>
        <taxon>Didymella</taxon>
    </lineage>
</organism>
<evidence type="ECO:0000256" key="1">
    <source>
        <dbReference type="SAM" id="MobiDB-lite"/>
    </source>
</evidence>
<name>A0A9P5C6N3_9PLEO</name>
<dbReference type="AlphaFoldDB" id="A0A9P5C6N3"/>
<feature type="region of interest" description="Disordered" evidence="1">
    <location>
        <begin position="216"/>
        <end position="267"/>
    </location>
</feature>
<dbReference type="Proteomes" id="UP000758155">
    <property type="component" value="Unassembled WGS sequence"/>
</dbReference>
<sequence>MDTHAAHACKFSHGSGLLVYINGALMTAARVALRVNIAALELVRRLPIDELSAVGVCLAAAFNNEEENMNIAWAEVGSDTERQWREAERSWDRFSGGPYEAYEMEKQSEDSALQRSLRRLEEAERNRLCQRGFSHVAEWPAYHGNHLSASSDSSSLSRSDIGTYGNASLLSHEGASSGHVIAAAGLCYANSDRSGSLEDEDMELNAIQLKAILRAEHPPKAPSTTPSDYPLDFRANPRPSDSLDMKNIRGSWSPGKGTGPVMSSEEFEALPDYSDVEDDPDWPSAVDYASEMSEAVELGEVVLGRIR</sequence>
<keyword evidence="3" id="KW-1185">Reference proteome</keyword>
<protein>
    <submittedName>
        <fullName evidence="2">Uncharacterized protein</fullName>
    </submittedName>
</protein>